<evidence type="ECO:0008006" key="3">
    <source>
        <dbReference type="Google" id="ProtNLM"/>
    </source>
</evidence>
<evidence type="ECO:0000313" key="2">
    <source>
        <dbReference type="Proteomes" id="UP001180842"/>
    </source>
</evidence>
<reference evidence="1" key="1">
    <citation type="submission" date="2023-03" db="EMBL/GenBank/DDBJ databases">
        <authorList>
            <person name="Shen W."/>
            <person name="Cai J."/>
        </authorList>
    </citation>
    <scope>NUCLEOTIDE SEQUENCE</scope>
    <source>
        <strain evidence="1">P69-2</strain>
    </source>
</reference>
<sequence>MKKETPEDLLQRYEPLFHKVLSSCHIFRSNPDYEDYLQTIRLSFFEKSREMAESVDEQLTLMYRFLCWRVRDYQRKQHYQQTLIEKISGYELNQTVTLEESILWEDFLERLWPKLTIGERRYLYARLYLGLPMNQIVATYQVSRSTVLNWKRKLAKRFE</sequence>
<dbReference type="Proteomes" id="UP001180842">
    <property type="component" value="Unassembled WGS sequence"/>
</dbReference>
<gene>
    <name evidence="1" type="ORF">P7H00_04355</name>
</gene>
<dbReference type="RefSeq" id="WP_311796698.1">
    <property type="nucleotide sequence ID" value="NZ_JARQAI010000003.1"/>
</dbReference>
<protein>
    <recommendedName>
        <fullName evidence="3">Sigma-70 family RNA polymerase sigma factor</fullName>
    </recommendedName>
</protein>
<dbReference type="EMBL" id="JARQAI010000003">
    <property type="protein sequence ID" value="MDT2736371.1"/>
    <property type="molecule type" value="Genomic_DNA"/>
</dbReference>
<comment type="caution">
    <text evidence="1">The sequence shown here is derived from an EMBL/GenBank/DDBJ whole genome shotgun (WGS) entry which is preliminary data.</text>
</comment>
<name>A0AAE4HZK1_9ENTE</name>
<dbReference type="AlphaFoldDB" id="A0AAE4HZK1"/>
<accession>A0AAE4HZK1</accession>
<organism evidence="1 2">
    <name type="scientific">Enterococcus pseudoavium</name>
    <dbReference type="NCBI Taxonomy" id="44007"/>
    <lineage>
        <taxon>Bacteria</taxon>
        <taxon>Bacillati</taxon>
        <taxon>Bacillota</taxon>
        <taxon>Bacilli</taxon>
        <taxon>Lactobacillales</taxon>
        <taxon>Enterococcaceae</taxon>
        <taxon>Enterococcus</taxon>
    </lineage>
</organism>
<evidence type="ECO:0000313" key="1">
    <source>
        <dbReference type="EMBL" id="MDT2736371.1"/>
    </source>
</evidence>
<proteinExistence type="predicted"/>